<evidence type="ECO:0000256" key="7">
    <source>
        <dbReference type="SAM" id="MobiDB-lite"/>
    </source>
</evidence>
<name>A0ABM0K9X8_APLCA</name>
<proteinExistence type="inferred from homology"/>
<dbReference type="Pfam" id="PF22062">
    <property type="entry name" value="OB_DPOA2"/>
    <property type="match status" value="1"/>
</dbReference>
<reference evidence="12" key="1">
    <citation type="submission" date="2025-08" db="UniProtKB">
        <authorList>
            <consortium name="RefSeq"/>
        </authorList>
    </citation>
    <scope>IDENTIFICATION</scope>
</reference>
<feature type="domain" description="DNA polymerase alpha subunit B OB" evidence="10">
    <location>
        <begin position="225"/>
        <end position="327"/>
    </location>
</feature>
<comment type="similarity">
    <text evidence="2 6">Belongs to the DNA polymerase alpha subunit B family.</text>
</comment>
<dbReference type="InterPro" id="IPR013627">
    <property type="entry name" value="Pol_alpha_B_N"/>
</dbReference>
<dbReference type="PIRSF" id="PIRSF018300">
    <property type="entry name" value="DNA_pol_alph_2"/>
    <property type="match status" value="1"/>
</dbReference>
<sequence length="623" mass="68065">MGVTSEEIADEFDAFGEQIDDDELLKLQGMCKSWSIDANRIVNEWMAFSASRKVNLSVDTLDVFDREWLLKKLQLSQDKTKTPQDKKGKFYTKENISSAFENDVEILGSYATPEEKSQVTQAAKRQLTPEDLNSSKRRQLGLNNKSPMVNGSYSPVAISPAGATPSAKFSSRSNAGDVVSEFGNTSNVKWTGEGHGCKVTHYDPDTELAAKMKYMFHKMSERGGVLNDVVQEMGTVLQNAHGIEDYAHLALPCQEAVTVCGRVCCDSIGKLNKQSVLLEGSRETSAGKCISLDLTDLKQFSLFPGQVIACDGVNITGKKFSVHKIYDSVPMPFPEVTPDLENVGNQLRVMVAAGPYAPSNSLDYSPLSDLIKYVNRDRPDLVVLMGPFVDLKNTLISTGDVEESFDELFTKQMVEIGRATQDLGCKVVVVSSSRDVHHCSNVYPQPPYSISSHLADGSQRPTSELDVLQHLIFVSDPATLRVNGVVLGLTSTDSLMHLSKSELSVGAPGGSDRMSRLAQHILRQRSYYPLYPPSEDVNVDYGMWEAHAQLPVMPHLLLMPSDLKAFIKDVDGCCFVNPGRLTTGLVGGTYVRMVIDVPTLASSSSPSSSSPPSSACRAQIVKV</sequence>
<dbReference type="PANTHER" id="PTHR23061:SF12">
    <property type="entry name" value="DNA POLYMERASE ALPHA SUBUNIT B"/>
    <property type="match status" value="1"/>
</dbReference>
<evidence type="ECO:0000256" key="4">
    <source>
        <dbReference type="ARBA" id="ARBA00022705"/>
    </source>
</evidence>
<comment type="function">
    <text evidence="6">Accessory subunit of the DNA polymerase alpha complex (also known as the alpha DNA polymerase-primase complex) which plays an essential role in the initiation of DNA synthesis.</text>
</comment>
<evidence type="ECO:0000256" key="3">
    <source>
        <dbReference type="ARBA" id="ARBA00018596"/>
    </source>
</evidence>
<evidence type="ECO:0000256" key="1">
    <source>
        <dbReference type="ARBA" id="ARBA00004123"/>
    </source>
</evidence>
<dbReference type="Proteomes" id="UP000694888">
    <property type="component" value="Unplaced"/>
</dbReference>
<dbReference type="Gene3D" id="1.10.8.530">
    <property type="entry name" value="DNA polymerase alpha-primase, subunit B, N-terminal domain"/>
    <property type="match status" value="1"/>
</dbReference>
<keyword evidence="5 6" id="KW-0539">Nucleus</keyword>
<feature type="compositionally biased region" description="Polar residues" evidence="7">
    <location>
        <begin position="141"/>
        <end position="153"/>
    </location>
</feature>
<evidence type="ECO:0000256" key="5">
    <source>
        <dbReference type="ARBA" id="ARBA00023242"/>
    </source>
</evidence>
<dbReference type="Pfam" id="PF08418">
    <property type="entry name" value="Pol_alpha_B_N"/>
    <property type="match status" value="1"/>
</dbReference>
<comment type="subcellular location">
    <subcellularLocation>
        <location evidence="1 6">Nucleus</location>
    </subcellularLocation>
</comment>
<dbReference type="PANTHER" id="PTHR23061">
    <property type="entry name" value="DNA POLYMERASE 2 ALPHA 70 KDA SUBUNIT"/>
    <property type="match status" value="1"/>
</dbReference>
<dbReference type="Gene3D" id="3.60.21.60">
    <property type="match status" value="2"/>
</dbReference>
<evidence type="ECO:0000313" key="12">
    <source>
        <dbReference type="RefSeq" id="XP_005112449.1"/>
    </source>
</evidence>
<dbReference type="Pfam" id="PF04042">
    <property type="entry name" value="DNA_pol_E_B"/>
    <property type="match status" value="1"/>
</dbReference>
<feature type="domain" description="DNA polymerase alpha/delta/epsilon subunit B" evidence="8">
    <location>
        <begin position="349"/>
        <end position="568"/>
    </location>
</feature>
<dbReference type="RefSeq" id="XP_005112449.1">
    <property type="nucleotide sequence ID" value="XM_005112392.3"/>
</dbReference>
<keyword evidence="11" id="KW-1185">Reference proteome</keyword>
<feature type="region of interest" description="Disordered" evidence="7">
    <location>
        <begin position="111"/>
        <end position="153"/>
    </location>
</feature>
<dbReference type="InterPro" id="IPR016722">
    <property type="entry name" value="DNA_pol_alpha_bsu"/>
</dbReference>
<evidence type="ECO:0000256" key="6">
    <source>
        <dbReference type="PIRNR" id="PIRNR018300"/>
    </source>
</evidence>
<evidence type="ECO:0000313" key="11">
    <source>
        <dbReference type="Proteomes" id="UP000694888"/>
    </source>
</evidence>
<dbReference type="InterPro" id="IPR054300">
    <property type="entry name" value="OB_DPOA2"/>
</dbReference>
<dbReference type="GeneID" id="101864276"/>
<protein>
    <recommendedName>
        <fullName evidence="3 6">DNA polymerase alpha subunit B</fullName>
    </recommendedName>
</protein>
<evidence type="ECO:0000259" key="10">
    <source>
        <dbReference type="Pfam" id="PF22062"/>
    </source>
</evidence>
<dbReference type="InterPro" id="IPR007185">
    <property type="entry name" value="DNA_pol_a/d/e_bsu"/>
</dbReference>
<dbReference type="InterPro" id="IPR043034">
    <property type="entry name" value="DNA_pol_alpha_B_N_sf"/>
</dbReference>
<feature type="domain" description="DNA polymerase alpha subunit B N-terminal" evidence="9">
    <location>
        <begin position="6"/>
        <end position="71"/>
    </location>
</feature>
<gene>
    <name evidence="12" type="primary">LOC101864276</name>
</gene>
<evidence type="ECO:0000259" key="9">
    <source>
        <dbReference type="Pfam" id="PF08418"/>
    </source>
</evidence>
<evidence type="ECO:0000256" key="2">
    <source>
        <dbReference type="ARBA" id="ARBA00007299"/>
    </source>
</evidence>
<organism evidence="11 12">
    <name type="scientific">Aplysia californica</name>
    <name type="common">California sea hare</name>
    <dbReference type="NCBI Taxonomy" id="6500"/>
    <lineage>
        <taxon>Eukaryota</taxon>
        <taxon>Metazoa</taxon>
        <taxon>Spiralia</taxon>
        <taxon>Lophotrochozoa</taxon>
        <taxon>Mollusca</taxon>
        <taxon>Gastropoda</taxon>
        <taxon>Heterobranchia</taxon>
        <taxon>Euthyneura</taxon>
        <taxon>Tectipleura</taxon>
        <taxon>Aplysiida</taxon>
        <taxon>Aplysioidea</taxon>
        <taxon>Aplysiidae</taxon>
        <taxon>Aplysia</taxon>
    </lineage>
</organism>
<evidence type="ECO:0000259" key="8">
    <source>
        <dbReference type="Pfam" id="PF04042"/>
    </source>
</evidence>
<keyword evidence="4 6" id="KW-0235">DNA replication</keyword>
<accession>A0ABM0K9X8</accession>